<dbReference type="PROSITE" id="PS51257">
    <property type="entry name" value="PROKAR_LIPOPROTEIN"/>
    <property type="match status" value="1"/>
</dbReference>
<dbReference type="GO" id="GO:1901678">
    <property type="term" value="P:iron coordination entity transport"/>
    <property type="evidence" value="ECO:0007669"/>
    <property type="project" value="UniProtKB-ARBA"/>
</dbReference>
<evidence type="ECO:0000256" key="4">
    <source>
        <dbReference type="ARBA" id="ARBA00022729"/>
    </source>
</evidence>
<protein>
    <submittedName>
        <fullName evidence="7">Ferrichrome ABC transporter substrate-binding protein</fullName>
    </submittedName>
</protein>
<evidence type="ECO:0000256" key="2">
    <source>
        <dbReference type="ARBA" id="ARBA00008814"/>
    </source>
</evidence>
<gene>
    <name evidence="7" type="primary">fepB</name>
    <name evidence="7" type="ORF">NtB2_00106</name>
</gene>
<comment type="subcellular location">
    <subcellularLocation>
        <location evidence="1">Cell envelope</location>
    </subcellularLocation>
</comment>
<keyword evidence="8" id="KW-1185">Reference proteome</keyword>
<evidence type="ECO:0000256" key="1">
    <source>
        <dbReference type="ARBA" id="ARBA00004196"/>
    </source>
</evidence>
<proteinExistence type="inferred from homology"/>
<accession>A0A2R5HD51</accession>
<dbReference type="Proteomes" id="UP000245021">
    <property type="component" value="Unassembled WGS sequence"/>
</dbReference>
<reference evidence="7 8" key="1">
    <citation type="journal article" date="2018" name="Genome Announc.">
        <title>Draft Genome Sequence of Lactococcus sp. Strain NtB2 (JCM 32569), Isolated from the Gut of the Higher Termite Nasutitermes takasagoensis.</title>
        <authorList>
            <person name="Noda S."/>
            <person name="Aihara C."/>
            <person name="Yuki M."/>
            <person name="Ohkuma M."/>
        </authorList>
    </citation>
    <scope>NUCLEOTIDE SEQUENCE [LARGE SCALE GENOMIC DNA]</scope>
    <source>
        <strain evidence="7 8">NtB2</strain>
    </source>
</reference>
<comment type="similarity">
    <text evidence="2">Belongs to the bacterial solute-binding protein 8 family.</text>
</comment>
<dbReference type="AlphaFoldDB" id="A0A2R5HD51"/>
<dbReference type="SUPFAM" id="SSF53807">
    <property type="entry name" value="Helical backbone' metal receptor"/>
    <property type="match status" value="1"/>
</dbReference>
<evidence type="ECO:0000313" key="8">
    <source>
        <dbReference type="Proteomes" id="UP000245021"/>
    </source>
</evidence>
<evidence type="ECO:0000256" key="5">
    <source>
        <dbReference type="SAM" id="SignalP"/>
    </source>
</evidence>
<evidence type="ECO:0000256" key="3">
    <source>
        <dbReference type="ARBA" id="ARBA00022448"/>
    </source>
</evidence>
<dbReference type="InterPro" id="IPR002491">
    <property type="entry name" value="ABC_transptr_periplasmic_BD"/>
</dbReference>
<keyword evidence="4 5" id="KW-0732">Signal</keyword>
<dbReference type="Gene3D" id="3.40.50.1980">
    <property type="entry name" value="Nitrogenase molybdenum iron protein domain"/>
    <property type="match status" value="2"/>
</dbReference>
<dbReference type="Pfam" id="PF01497">
    <property type="entry name" value="Peripla_BP_2"/>
    <property type="match status" value="1"/>
</dbReference>
<evidence type="ECO:0000259" key="6">
    <source>
        <dbReference type="PROSITE" id="PS50983"/>
    </source>
</evidence>
<comment type="caution">
    <text evidence="7">The sequence shown here is derived from an EMBL/GenBank/DDBJ whole genome shotgun (WGS) entry which is preliminary data.</text>
</comment>
<dbReference type="PANTHER" id="PTHR30532">
    <property type="entry name" value="IRON III DICITRATE-BINDING PERIPLASMIC PROTEIN"/>
    <property type="match status" value="1"/>
</dbReference>
<dbReference type="InterPro" id="IPR051313">
    <property type="entry name" value="Bact_iron-sidero_bind"/>
</dbReference>
<keyword evidence="3" id="KW-0813">Transport</keyword>
<feature type="chain" id="PRO_5039685054" evidence="5">
    <location>
        <begin position="20"/>
        <end position="311"/>
    </location>
</feature>
<dbReference type="GO" id="GO:0030288">
    <property type="term" value="C:outer membrane-bounded periplasmic space"/>
    <property type="evidence" value="ECO:0007669"/>
    <property type="project" value="TreeGrafter"/>
</dbReference>
<feature type="signal peptide" evidence="5">
    <location>
        <begin position="1"/>
        <end position="19"/>
    </location>
</feature>
<name>A0A2R5HD51_9LACT</name>
<sequence length="311" mass="33706">MKKKIITAGLAGIALLSLAACGTKNTSTDSNKTKEVTALNGKVKVPETPKRVVIQNYPDEALALGSNVVGTDSWAYANPYLSADQKKGLTDLGAPSFNLQKLVGQKPDLIVTVDKTQVSDLEKVAPTVLVNYQDLGNLHKSMDYFADLLNRKDEEKAFFKKFDAEADKQKEKLKTAGVDTSKATASILELSGDKIYAYGDNFARGGQALTTGLGFKESDKMAELSKGAGFAEVNAESLKAFDADWLFIDYKPADAGQYKALQANPSWKELKAVKEGHVVVMDYNKVYFFGGPKATLAELPLYTDAIIKVAK</sequence>
<feature type="domain" description="Fe/B12 periplasmic-binding" evidence="6">
    <location>
        <begin position="51"/>
        <end position="310"/>
    </location>
</feature>
<evidence type="ECO:0000313" key="7">
    <source>
        <dbReference type="EMBL" id="GBG96004.1"/>
    </source>
</evidence>
<dbReference type="PROSITE" id="PS50983">
    <property type="entry name" value="FE_B12_PBP"/>
    <property type="match status" value="1"/>
</dbReference>
<dbReference type="PANTHER" id="PTHR30532:SF26">
    <property type="entry name" value="IRON(3+)-HYDROXAMATE-BINDING PROTEIN FHUD"/>
    <property type="match status" value="1"/>
</dbReference>
<dbReference type="EMBL" id="BFFO01000001">
    <property type="protein sequence ID" value="GBG96004.1"/>
    <property type="molecule type" value="Genomic_DNA"/>
</dbReference>
<organism evidence="7 8">
    <name type="scientific">Lactococcus termiticola</name>
    <dbReference type="NCBI Taxonomy" id="2169526"/>
    <lineage>
        <taxon>Bacteria</taxon>
        <taxon>Bacillati</taxon>
        <taxon>Bacillota</taxon>
        <taxon>Bacilli</taxon>
        <taxon>Lactobacillales</taxon>
        <taxon>Streptococcaceae</taxon>
        <taxon>Lactococcus</taxon>
    </lineage>
</organism>